<dbReference type="AlphaFoldDB" id="A0A319B4Z9"/>
<gene>
    <name evidence="1" type="ORF">BO88DRAFT_72210</name>
</gene>
<evidence type="ECO:0000313" key="1">
    <source>
        <dbReference type="EMBL" id="PYH67867.1"/>
    </source>
</evidence>
<evidence type="ECO:0000313" key="2">
    <source>
        <dbReference type="Proteomes" id="UP000248405"/>
    </source>
</evidence>
<dbReference type="OrthoDB" id="5401170at2759"/>
<protein>
    <recommendedName>
        <fullName evidence="3">Fungal-type protein kinase domain-containing protein</fullName>
    </recommendedName>
</protein>
<evidence type="ECO:0008006" key="3">
    <source>
        <dbReference type="Google" id="ProtNLM"/>
    </source>
</evidence>
<organism evidence="1 2">
    <name type="scientific">Aspergillus vadensis (strain CBS 113365 / IMI 142717 / IBT 24658)</name>
    <dbReference type="NCBI Taxonomy" id="1448311"/>
    <lineage>
        <taxon>Eukaryota</taxon>
        <taxon>Fungi</taxon>
        <taxon>Dikarya</taxon>
        <taxon>Ascomycota</taxon>
        <taxon>Pezizomycotina</taxon>
        <taxon>Eurotiomycetes</taxon>
        <taxon>Eurotiomycetidae</taxon>
        <taxon>Eurotiales</taxon>
        <taxon>Aspergillaceae</taxon>
        <taxon>Aspergillus</taxon>
        <taxon>Aspergillus subgen. Circumdati</taxon>
    </lineage>
</organism>
<proteinExistence type="predicted"/>
<dbReference type="Proteomes" id="UP000248405">
    <property type="component" value="Unassembled WGS sequence"/>
</dbReference>
<dbReference type="EMBL" id="KZ821628">
    <property type="protein sequence ID" value="PYH67867.1"/>
    <property type="molecule type" value="Genomic_DNA"/>
</dbReference>
<sequence>MDIGEPDELRAAFKKSWFECISYGITNLDRGAKNLRWDAAMKKCYIIDWERHCAPEEDADSTWRDANYLSWHLAWKGPNGTRNNMSTWEF</sequence>
<name>A0A319B4Z9_ASPVC</name>
<dbReference type="RefSeq" id="XP_025561661.1">
    <property type="nucleotide sequence ID" value="XM_025713085.1"/>
</dbReference>
<dbReference type="GeneID" id="37217677"/>
<keyword evidence="2" id="KW-1185">Reference proteome</keyword>
<accession>A0A319B4Z9</accession>
<reference evidence="1" key="1">
    <citation type="submission" date="2016-12" db="EMBL/GenBank/DDBJ databases">
        <title>The genomes of Aspergillus section Nigri reveals drivers in fungal speciation.</title>
        <authorList>
            <consortium name="DOE Joint Genome Institute"/>
            <person name="Vesth T.C."/>
            <person name="Nybo J."/>
            <person name="Theobald S."/>
            <person name="Brandl J."/>
            <person name="Frisvad J.C."/>
            <person name="Nielsen K.F."/>
            <person name="Lyhne E.K."/>
            <person name="Kogle M.E."/>
            <person name="Kuo A."/>
            <person name="Riley R."/>
            <person name="Clum A."/>
            <person name="Nolan M."/>
            <person name="Lipzen A."/>
            <person name="Salamov A."/>
            <person name="Henrissat B."/>
            <person name="Wiebenga A."/>
            <person name="De Vries R.P."/>
            <person name="Grigoriev I.V."/>
            <person name="Mortensen U.H."/>
            <person name="Andersen M.R."/>
            <person name="Baker S.E."/>
        </authorList>
    </citation>
    <scope>NUCLEOTIDE SEQUENCE [LARGE SCALE GENOMIC DNA]</scope>
    <source>
        <strain evidence="1">CBS 113365</strain>
    </source>
</reference>